<dbReference type="Proteomes" id="UP000006591">
    <property type="component" value="Chromosome 2"/>
</dbReference>
<evidence type="ECO:0000313" key="2">
    <source>
        <dbReference type="EnsemblPlants" id="ONIVA02G20690.1"/>
    </source>
</evidence>
<sequence>MWPRGSYVGPTLTQLPRRIKPESKPPKDLSNGGAHVAPHVILGLLLPPLSPPPLSSSLSVLLSPGAGEVRQPALRPRRRRSRGGRVVQRRADARTEWRRPKPAGRRSQAVSASLVVVVFQRATTLHARFVEFNEIS</sequence>
<evidence type="ECO:0000256" key="1">
    <source>
        <dbReference type="SAM" id="MobiDB-lite"/>
    </source>
</evidence>
<feature type="compositionally biased region" description="Low complexity" evidence="1">
    <location>
        <begin position="55"/>
        <end position="74"/>
    </location>
</feature>
<evidence type="ECO:0000313" key="3">
    <source>
        <dbReference type="Proteomes" id="UP000006591"/>
    </source>
</evidence>
<keyword evidence="3" id="KW-1185">Reference proteome</keyword>
<feature type="region of interest" description="Disordered" evidence="1">
    <location>
        <begin position="54"/>
        <end position="107"/>
    </location>
</feature>
<name>A0A0E0G7J4_ORYNI</name>
<dbReference type="EnsemblPlants" id="ONIVA02G20690.1">
    <property type="protein sequence ID" value="ONIVA02G20690.1"/>
    <property type="gene ID" value="ONIVA02G20690"/>
</dbReference>
<reference evidence="2" key="2">
    <citation type="submission" date="2018-04" db="EMBL/GenBank/DDBJ databases">
        <title>OnivRS2 (Oryza nivara Reference Sequence Version 2).</title>
        <authorList>
            <person name="Zhang J."/>
            <person name="Kudrna D."/>
            <person name="Lee S."/>
            <person name="Talag J."/>
            <person name="Rajasekar S."/>
            <person name="Welchert J."/>
            <person name="Hsing Y.-I."/>
            <person name="Wing R.A."/>
        </authorList>
    </citation>
    <scope>NUCLEOTIDE SEQUENCE [LARGE SCALE GENOMIC DNA]</scope>
    <source>
        <strain evidence="2">SL10</strain>
    </source>
</reference>
<reference evidence="2" key="1">
    <citation type="submission" date="2015-04" db="UniProtKB">
        <authorList>
            <consortium name="EnsemblPlants"/>
        </authorList>
    </citation>
    <scope>IDENTIFICATION</scope>
    <source>
        <strain evidence="2">SL10</strain>
    </source>
</reference>
<feature type="region of interest" description="Disordered" evidence="1">
    <location>
        <begin position="1"/>
        <end position="34"/>
    </location>
</feature>
<feature type="compositionally biased region" description="Basic and acidic residues" evidence="1">
    <location>
        <begin position="89"/>
        <end position="99"/>
    </location>
</feature>
<organism evidence="2">
    <name type="scientific">Oryza nivara</name>
    <name type="common">Indian wild rice</name>
    <name type="synonym">Oryza sativa f. spontanea</name>
    <dbReference type="NCBI Taxonomy" id="4536"/>
    <lineage>
        <taxon>Eukaryota</taxon>
        <taxon>Viridiplantae</taxon>
        <taxon>Streptophyta</taxon>
        <taxon>Embryophyta</taxon>
        <taxon>Tracheophyta</taxon>
        <taxon>Spermatophyta</taxon>
        <taxon>Magnoliopsida</taxon>
        <taxon>Liliopsida</taxon>
        <taxon>Poales</taxon>
        <taxon>Poaceae</taxon>
        <taxon>BOP clade</taxon>
        <taxon>Oryzoideae</taxon>
        <taxon>Oryzeae</taxon>
        <taxon>Oryzinae</taxon>
        <taxon>Oryza</taxon>
    </lineage>
</organism>
<accession>A0A0E0G7J4</accession>
<dbReference type="HOGENOM" id="CLU_1878757_0_0_1"/>
<protein>
    <submittedName>
        <fullName evidence="2">Uncharacterized protein</fullName>
    </submittedName>
</protein>
<dbReference type="Gramene" id="ONIVA02G20690.1">
    <property type="protein sequence ID" value="ONIVA02G20690.1"/>
    <property type="gene ID" value="ONIVA02G20690"/>
</dbReference>
<dbReference type="AlphaFoldDB" id="A0A0E0G7J4"/>
<proteinExistence type="predicted"/>